<evidence type="ECO:0000313" key="1">
    <source>
        <dbReference type="EMBL" id="RRH90477.1"/>
    </source>
</evidence>
<dbReference type="EMBL" id="RXFQ01000009">
    <property type="protein sequence ID" value="RSZ34663.1"/>
    <property type="molecule type" value="Genomic_DNA"/>
</dbReference>
<dbReference type="RefSeq" id="WP_124957693.1">
    <property type="nucleotide sequence ID" value="NZ_RQXU01000003.1"/>
</dbReference>
<dbReference type="Pfam" id="PF06041">
    <property type="entry name" value="DUF924"/>
    <property type="match status" value="1"/>
</dbReference>
<dbReference type="SUPFAM" id="SSF48452">
    <property type="entry name" value="TPR-like"/>
    <property type="match status" value="1"/>
</dbReference>
<accession>A0A3P3EWA3</accession>
<dbReference type="Proteomes" id="UP000271137">
    <property type="component" value="Unassembled WGS sequence"/>
</dbReference>
<name>A0A3P3EWA3_9BURK</name>
<organism evidence="1 4">
    <name type="scientific">Variovorax beijingensis</name>
    <dbReference type="NCBI Taxonomy" id="2496117"/>
    <lineage>
        <taxon>Bacteria</taxon>
        <taxon>Pseudomonadati</taxon>
        <taxon>Pseudomonadota</taxon>
        <taxon>Betaproteobacteria</taxon>
        <taxon>Burkholderiales</taxon>
        <taxon>Comamonadaceae</taxon>
        <taxon>Variovorax</taxon>
    </lineage>
</organism>
<dbReference type="EMBL" id="RQXU01000003">
    <property type="protein sequence ID" value="RRH90477.1"/>
    <property type="molecule type" value="Genomic_DNA"/>
</dbReference>
<gene>
    <name evidence="1" type="ORF">EH244_06940</name>
    <name evidence="2" type="ORF">EJO66_17530</name>
</gene>
<evidence type="ECO:0000313" key="4">
    <source>
        <dbReference type="Proteomes" id="UP000271590"/>
    </source>
</evidence>
<dbReference type="AlphaFoldDB" id="A0A3P3EWA3"/>
<sequence>MSLADLPPARDIVDFWRNAGPERWFAKNEAFDAEFGGRFLAAHEAAARGDLDHWAHDAEGALALLVLLDQFPRNTWRGNARMLATDAKALAIARQAIESGLDLKAGEDLRRFFYLPFMHSESLDDQQRSVELNAALDANTQRFAVLHRDIIARFGRFPHRNRLLGRASSAEEQRFLDEGGFAG</sequence>
<evidence type="ECO:0000313" key="2">
    <source>
        <dbReference type="EMBL" id="RSZ34663.1"/>
    </source>
</evidence>
<dbReference type="Gene3D" id="1.25.40.10">
    <property type="entry name" value="Tetratricopeptide repeat domain"/>
    <property type="match status" value="1"/>
</dbReference>
<dbReference type="Gene3D" id="1.20.58.320">
    <property type="entry name" value="TPR-like"/>
    <property type="match status" value="1"/>
</dbReference>
<proteinExistence type="predicted"/>
<reference evidence="1 4" key="1">
    <citation type="submission" date="2018-11" db="EMBL/GenBank/DDBJ databases">
        <title>The genome of Variovorax sp T529.</title>
        <authorList>
            <person name="Gao J."/>
        </authorList>
    </citation>
    <scope>NUCLEOTIDE SEQUENCE [LARGE SCALE GENOMIC DNA]</scope>
    <source>
        <strain evidence="1 4">T529</strain>
    </source>
</reference>
<dbReference type="InterPro" id="IPR011990">
    <property type="entry name" value="TPR-like_helical_dom_sf"/>
</dbReference>
<comment type="caution">
    <text evidence="1">The sequence shown here is derived from an EMBL/GenBank/DDBJ whole genome shotgun (WGS) entry which is preliminary data.</text>
</comment>
<evidence type="ECO:0000313" key="3">
    <source>
        <dbReference type="Proteomes" id="UP000271137"/>
    </source>
</evidence>
<dbReference type="InterPro" id="IPR010323">
    <property type="entry name" value="DUF924"/>
</dbReference>
<protein>
    <submittedName>
        <fullName evidence="1">DUF924 family protein</fullName>
    </submittedName>
</protein>
<dbReference type="Proteomes" id="UP000271590">
    <property type="component" value="Unassembled WGS sequence"/>
</dbReference>
<reference evidence="2 3" key="2">
    <citation type="submission" date="2018-12" db="EMBL/GenBank/DDBJ databases">
        <title>The genome sequences of strain 502.</title>
        <authorList>
            <person name="Gao J."/>
            <person name="Sun J."/>
        </authorList>
    </citation>
    <scope>NUCLEOTIDE SEQUENCE [LARGE SCALE GENOMIC DNA]</scope>
    <source>
        <strain evidence="2 3">502</strain>
    </source>
</reference>
<keyword evidence="3" id="KW-1185">Reference proteome</keyword>